<dbReference type="PANTHER" id="PTHR46889">
    <property type="entry name" value="TRANSPOSASE INSF FOR INSERTION SEQUENCE IS3B-RELATED"/>
    <property type="match status" value="1"/>
</dbReference>
<dbReference type="Proteomes" id="UP000612362">
    <property type="component" value="Unassembled WGS sequence"/>
</dbReference>
<evidence type="ECO:0000259" key="2">
    <source>
        <dbReference type="PROSITE" id="PS50994"/>
    </source>
</evidence>
<evidence type="ECO:0000256" key="1">
    <source>
        <dbReference type="ARBA" id="ARBA00002286"/>
    </source>
</evidence>
<dbReference type="InterPro" id="IPR001584">
    <property type="entry name" value="Integrase_cat-core"/>
</dbReference>
<protein>
    <submittedName>
        <fullName evidence="3">Transposase</fullName>
    </submittedName>
</protein>
<dbReference type="GO" id="GO:0003676">
    <property type="term" value="F:nucleic acid binding"/>
    <property type="evidence" value="ECO:0007669"/>
    <property type="project" value="InterPro"/>
</dbReference>
<keyword evidence="4" id="KW-1185">Reference proteome</keyword>
<dbReference type="RefSeq" id="WP_220198510.1">
    <property type="nucleotide sequence ID" value="NZ_BNJF01000005.1"/>
</dbReference>
<dbReference type="GO" id="GO:0015074">
    <property type="term" value="P:DNA integration"/>
    <property type="evidence" value="ECO:0007669"/>
    <property type="project" value="InterPro"/>
</dbReference>
<dbReference type="InterPro" id="IPR012337">
    <property type="entry name" value="RNaseH-like_sf"/>
</dbReference>
<dbReference type="InterPro" id="IPR036397">
    <property type="entry name" value="RNaseH_sf"/>
</dbReference>
<dbReference type="PANTHER" id="PTHR46889:SF4">
    <property type="entry name" value="TRANSPOSASE INSO FOR INSERTION SEQUENCE ELEMENT IS911B-RELATED"/>
    <property type="match status" value="1"/>
</dbReference>
<gene>
    <name evidence="3" type="ORF">KSX_75410</name>
</gene>
<comment type="function">
    <text evidence="1">Involved in the transposition of the insertion sequence.</text>
</comment>
<dbReference type="SUPFAM" id="SSF53098">
    <property type="entry name" value="Ribonuclease H-like"/>
    <property type="match status" value="1"/>
</dbReference>
<name>A0A8J3MX53_9CHLR</name>
<comment type="caution">
    <text evidence="3">The sequence shown here is derived from an EMBL/GenBank/DDBJ whole genome shotgun (WGS) entry which is preliminary data.</text>
</comment>
<organism evidence="3 4">
    <name type="scientific">Ktedonospora formicarum</name>
    <dbReference type="NCBI Taxonomy" id="2778364"/>
    <lineage>
        <taxon>Bacteria</taxon>
        <taxon>Bacillati</taxon>
        <taxon>Chloroflexota</taxon>
        <taxon>Ktedonobacteria</taxon>
        <taxon>Ktedonobacterales</taxon>
        <taxon>Ktedonobacteraceae</taxon>
        <taxon>Ktedonospora</taxon>
    </lineage>
</organism>
<reference evidence="3" key="1">
    <citation type="submission" date="2020-10" db="EMBL/GenBank/DDBJ databases">
        <title>Taxonomic study of unclassified bacteria belonging to the class Ktedonobacteria.</title>
        <authorList>
            <person name="Yabe S."/>
            <person name="Wang C.M."/>
            <person name="Zheng Y."/>
            <person name="Sakai Y."/>
            <person name="Cavaletti L."/>
            <person name="Monciardini P."/>
            <person name="Donadio S."/>
        </authorList>
    </citation>
    <scope>NUCLEOTIDE SEQUENCE</scope>
    <source>
        <strain evidence="3">SOSP1-1</strain>
    </source>
</reference>
<feature type="domain" description="Integrase catalytic" evidence="2">
    <location>
        <begin position="142"/>
        <end position="305"/>
    </location>
</feature>
<dbReference type="NCBIfam" id="NF033516">
    <property type="entry name" value="transpos_IS3"/>
    <property type="match status" value="1"/>
</dbReference>
<dbReference type="AlphaFoldDB" id="A0A8J3MX53"/>
<dbReference type="InterPro" id="IPR048020">
    <property type="entry name" value="Transpos_IS3"/>
</dbReference>
<dbReference type="Pfam" id="PF00665">
    <property type="entry name" value="rve"/>
    <property type="match status" value="1"/>
</dbReference>
<dbReference type="Pfam" id="PF13333">
    <property type="entry name" value="rve_2"/>
    <property type="match status" value="1"/>
</dbReference>
<sequence>MPWAQLVQRKSYRHLLAPASVRFQFIAEHAQEYPIQRMCQVLEVSISGYYAWRIRPLSQHAREDGHLCELITHIFQTHRGLYGSPRVHAELRDLGIHCARKRVVRLMQSLGLHVSHRPHHVHTTQRQSGVRMAENVLNRDFGANDPNRKWVVDITDIWTVEGWLYLAVVLDLCSRMIVGWSMATTHDEALVEAALRMALARRAPQKHLLHHSDQGSEYTSQAYLGFLEQLGIQVSMSRVANCYDNAAMESFFATLKKECVYRIHLQSRQQARQVIFEYIEGYYNRVRRHSTLGYLSPWEFEHRLT</sequence>
<accession>A0A8J3MX53</accession>
<dbReference type="Gene3D" id="3.30.420.10">
    <property type="entry name" value="Ribonuclease H-like superfamily/Ribonuclease H"/>
    <property type="match status" value="1"/>
</dbReference>
<dbReference type="InterPro" id="IPR050900">
    <property type="entry name" value="Transposase_IS3/IS150/IS904"/>
</dbReference>
<proteinExistence type="predicted"/>
<evidence type="ECO:0000313" key="3">
    <source>
        <dbReference type="EMBL" id="GHO49378.1"/>
    </source>
</evidence>
<dbReference type="InterPro" id="IPR025948">
    <property type="entry name" value="HTH-like_dom"/>
</dbReference>
<evidence type="ECO:0000313" key="4">
    <source>
        <dbReference type="Proteomes" id="UP000612362"/>
    </source>
</evidence>
<dbReference type="PROSITE" id="PS50994">
    <property type="entry name" value="INTEGRASE"/>
    <property type="match status" value="1"/>
</dbReference>
<dbReference type="Pfam" id="PF13276">
    <property type="entry name" value="HTH_21"/>
    <property type="match status" value="1"/>
</dbReference>
<dbReference type="EMBL" id="BNJF01000005">
    <property type="protein sequence ID" value="GHO49378.1"/>
    <property type="molecule type" value="Genomic_DNA"/>
</dbReference>